<feature type="domain" description="Alpha-D-phosphohexomutase alpha/beta/alpha" evidence="13">
    <location>
        <begin position="258"/>
        <end position="367"/>
    </location>
</feature>
<feature type="binding site" description="via phosphate group" evidence="9">
    <location>
        <position position="101"/>
    </location>
    <ligand>
        <name>Mg(2+)</name>
        <dbReference type="ChEBI" id="CHEBI:18420"/>
    </ligand>
</feature>
<proteinExistence type="inferred from homology"/>
<dbReference type="AlphaFoldDB" id="A0A926E5B6"/>
<evidence type="ECO:0000313" key="15">
    <source>
        <dbReference type="Proteomes" id="UP000610760"/>
    </source>
</evidence>
<keyword evidence="5 9" id="KW-0413">Isomerase</keyword>
<dbReference type="GO" id="GO:0006048">
    <property type="term" value="P:UDP-N-acetylglucosamine biosynthetic process"/>
    <property type="evidence" value="ECO:0007669"/>
    <property type="project" value="TreeGrafter"/>
</dbReference>
<evidence type="ECO:0000256" key="1">
    <source>
        <dbReference type="ARBA" id="ARBA00010231"/>
    </source>
</evidence>
<dbReference type="Gene3D" id="3.40.120.10">
    <property type="entry name" value="Alpha-D-Glucose-1,6-Bisphosphate, subunit A, domain 3"/>
    <property type="match status" value="3"/>
</dbReference>
<sequence>MARLFGTDGVRGVAGTELTAQMCFDIGRAAATVLTTQGKQKPRILIGRDTRISGDMIEAALIAGFTSIGAVAIPLGVLPTPALAYLTREYKADASAMISASHNPMEYNGIKFFNSNGYKLDDDLEDKIEAIVRGALHTLDLPDGANIGTIDHIDTALDDYISYILTTVDTRLDGIKAAVDCGNGAASFTAPPALRKLGVDCTIIHDDPDGLNINANCGSTHIEEVTRLVKETGADIGFAFDGDADRLMAVDELGNLIDGDRVLSICGNYLKSQGKLKKDTIVATVMSNLGLFKMGDANGITVKKTKVGDRYVLEKMLKDGYVLGGEQSGHVIFLEHNTTGDGLITVLQLLSVMKHTGKKLSELASIMTVMPQVTVNVTIDNERKYEYIDDVEIMEAIHQVERIFEDNGRVLVRPSGTEPMIRIMIEGQDLPLMKEKADFIASIMKRNLGA</sequence>
<organism evidence="14 15">
    <name type="scientific">Fumia xinanensis</name>
    <dbReference type="NCBI Taxonomy" id="2763659"/>
    <lineage>
        <taxon>Bacteria</taxon>
        <taxon>Bacillati</taxon>
        <taxon>Bacillota</taxon>
        <taxon>Clostridia</taxon>
        <taxon>Eubacteriales</taxon>
        <taxon>Oscillospiraceae</taxon>
        <taxon>Fumia</taxon>
    </lineage>
</organism>
<evidence type="ECO:0000256" key="6">
    <source>
        <dbReference type="ARBA" id="ARBA00050364"/>
    </source>
</evidence>
<keyword evidence="2 9" id="KW-0597">Phosphoprotein</keyword>
<evidence type="ECO:0000256" key="2">
    <source>
        <dbReference type="ARBA" id="ARBA00022553"/>
    </source>
</evidence>
<dbReference type="SUPFAM" id="SSF53738">
    <property type="entry name" value="Phosphoglucomutase, first 3 domains"/>
    <property type="match status" value="3"/>
</dbReference>
<feature type="active site" description="Phosphoserine intermediate" evidence="9">
    <location>
        <position position="101"/>
    </location>
</feature>
<dbReference type="GO" id="GO:0005829">
    <property type="term" value="C:cytosol"/>
    <property type="evidence" value="ECO:0007669"/>
    <property type="project" value="TreeGrafter"/>
</dbReference>
<evidence type="ECO:0000259" key="10">
    <source>
        <dbReference type="Pfam" id="PF00408"/>
    </source>
</evidence>
<dbReference type="NCBIfam" id="TIGR01455">
    <property type="entry name" value="glmM"/>
    <property type="match status" value="1"/>
</dbReference>
<feature type="domain" description="Alpha-D-phosphohexomutase alpha/beta/alpha" evidence="11">
    <location>
        <begin position="3"/>
        <end position="133"/>
    </location>
</feature>
<dbReference type="InterPro" id="IPR005845">
    <property type="entry name" value="A-D-PHexomutase_a/b/a-II"/>
</dbReference>
<dbReference type="PANTHER" id="PTHR42946:SF1">
    <property type="entry name" value="PHOSPHOGLUCOMUTASE (ALPHA-D-GLUCOSE-1,6-BISPHOSPHATE-DEPENDENT)"/>
    <property type="match status" value="1"/>
</dbReference>
<dbReference type="InterPro" id="IPR036900">
    <property type="entry name" value="A-D-PHexomutase_C_sf"/>
</dbReference>
<protein>
    <recommendedName>
        <fullName evidence="8 9">Phosphoglucosamine mutase</fullName>
        <ecNumber evidence="7 9">5.4.2.10</ecNumber>
    </recommendedName>
</protein>
<evidence type="ECO:0000256" key="3">
    <source>
        <dbReference type="ARBA" id="ARBA00022723"/>
    </source>
</evidence>
<accession>A0A926E5B6</accession>
<dbReference type="Pfam" id="PF02880">
    <property type="entry name" value="PGM_PMM_III"/>
    <property type="match status" value="1"/>
</dbReference>
<dbReference type="EMBL" id="JACRSV010000002">
    <property type="protein sequence ID" value="MBC8559795.1"/>
    <property type="molecule type" value="Genomic_DNA"/>
</dbReference>
<evidence type="ECO:0000259" key="13">
    <source>
        <dbReference type="Pfam" id="PF02880"/>
    </source>
</evidence>
<dbReference type="GO" id="GO:0004615">
    <property type="term" value="F:phosphomannomutase activity"/>
    <property type="evidence" value="ECO:0007669"/>
    <property type="project" value="TreeGrafter"/>
</dbReference>
<feature type="binding site" evidence="9">
    <location>
        <position position="241"/>
    </location>
    <ligand>
        <name>Mg(2+)</name>
        <dbReference type="ChEBI" id="CHEBI:18420"/>
    </ligand>
</feature>
<feature type="binding site" evidence="9">
    <location>
        <position position="243"/>
    </location>
    <ligand>
        <name>Mg(2+)</name>
        <dbReference type="ChEBI" id="CHEBI:18420"/>
    </ligand>
</feature>
<evidence type="ECO:0000256" key="5">
    <source>
        <dbReference type="ARBA" id="ARBA00023235"/>
    </source>
</evidence>
<reference evidence="14" key="1">
    <citation type="submission" date="2020-08" db="EMBL/GenBank/DDBJ databases">
        <title>Genome public.</title>
        <authorList>
            <person name="Liu C."/>
            <person name="Sun Q."/>
        </authorList>
    </citation>
    <scope>NUCLEOTIDE SEQUENCE</scope>
    <source>
        <strain evidence="14">NSJ-33</strain>
    </source>
</reference>
<dbReference type="FunFam" id="3.40.120.10:FF:000001">
    <property type="entry name" value="Phosphoglucosamine mutase"/>
    <property type="match status" value="1"/>
</dbReference>
<dbReference type="FunFam" id="3.30.310.50:FF:000001">
    <property type="entry name" value="Phosphoglucosamine mutase"/>
    <property type="match status" value="1"/>
</dbReference>
<dbReference type="InterPro" id="IPR016055">
    <property type="entry name" value="A-D-PHexomutase_a/b/a-I/II/III"/>
</dbReference>
<feature type="modified residue" description="Phosphoserine" evidence="9">
    <location>
        <position position="101"/>
    </location>
</feature>
<keyword evidence="4 9" id="KW-0460">Magnesium</keyword>
<dbReference type="GO" id="GO:0008966">
    <property type="term" value="F:phosphoglucosamine mutase activity"/>
    <property type="evidence" value="ECO:0007669"/>
    <property type="project" value="UniProtKB-UniRule"/>
</dbReference>
<dbReference type="InterPro" id="IPR005843">
    <property type="entry name" value="A-D-PHexomutase_C"/>
</dbReference>
<dbReference type="InterPro" id="IPR050060">
    <property type="entry name" value="Phosphoglucosamine_mutase"/>
</dbReference>
<dbReference type="HAMAP" id="MF_01554_B">
    <property type="entry name" value="GlmM_B"/>
    <property type="match status" value="1"/>
</dbReference>
<dbReference type="FunFam" id="3.40.120.10:FF:000002">
    <property type="entry name" value="Phosphoglucosamine mutase"/>
    <property type="match status" value="1"/>
</dbReference>
<feature type="domain" description="Alpha-D-phosphohexomutase alpha/beta/alpha" evidence="12">
    <location>
        <begin position="158"/>
        <end position="254"/>
    </location>
</feature>
<evidence type="ECO:0000256" key="7">
    <source>
        <dbReference type="ARBA" id="ARBA00066330"/>
    </source>
</evidence>
<dbReference type="Pfam" id="PF00408">
    <property type="entry name" value="PGM_PMM_IV"/>
    <property type="match status" value="1"/>
</dbReference>
<evidence type="ECO:0000313" key="14">
    <source>
        <dbReference type="EMBL" id="MBC8559795.1"/>
    </source>
</evidence>
<evidence type="ECO:0000256" key="9">
    <source>
        <dbReference type="HAMAP-Rule" id="MF_01554"/>
    </source>
</evidence>
<evidence type="ECO:0000256" key="4">
    <source>
        <dbReference type="ARBA" id="ARBA00022842"/>
    </source>
</evidence>
<evidence type="ECO:0000256" key="8">
    <source>
        <dbReference type="ARBA" id="ARBA00068193"/>
    </source>
</evidence>
<name>A0A926E5B6_9FIRM</name>
<feature type="binding site" evidence="9">
    <location>
        <position position="245"/>
    </location>
    <ligand>
        <name>Mg(2+)</name>
        <dbReference type="ChEBI" id="CHEBI:18420"/>
    </ligand>
</feature>
<dbReference type="InterPro" id="IPR005846">
    <property type="entry name" value="A-D-PHexomutase_a/b/a-III"/>
</dbReference>
<dbReference type="CDD" id="cd05802">
    <property type="entry name" value="GlmM"/>
    <property type="match status" value="1"/>
</dbReference>
<keyword evidence="15" id="KW-1185">Reference proteome</keyword>
<comment type="PTM">
    <text evidence="9">Activated by phosphorylation.</text>
</comment>
<dbReference type="GO" id="GO:0000287">
    <property type="term" value="F:magnesium ion binding"/>
    <property type="evidence" value="ECO:0007669"/>
    <property type="project" value="UniProtKB-UniRule"/>
</dbReference>
<dbReference type="InterPro" id="IPR005844">
    <property type="entry name" value="A-D-PHexomutase_a/b/a-I"/>
</dbReference>
<dbReference type="EC" id="5.4.2.10" evidence="7 9"/>
<gene>
    <name evidence="9" type="primary">glmM</name>
    <name evidence="14" type="ORF">H8710_06890</name>
</gene>
<dbReference type="Gene3D" id="3.30.310.50">
    <property type="entry name" value="Alpha-D-phosphohexomutase, C-terminal domain"/>
    <property type="match status" value="1"/>
</dbReference>
<dbReference type="Pfam" id="PF02879">
    <property type="entry name" value="PGM_PMM_II"/>
    <property type="match status" value="1"/>
</dbReference>
<dbReference type="PRINTS" id="PR00509">
    <property type="entry name" value="PGMPMM"/>
</dbReference>
<evidence type="ECO:0000259" key="12">
    <source>
        <dbReference type="Pfam" id="PF02879"/>
    </source>
</evidence>
<comment type="function">
    <text evidence="9">Catalyzes the conversion of glucosamine-6-phosphate to glucosamine-1-phosphate.</text>
</comment>
<dbReference type="RefSeq" id="WP_249294780.1">
    <property type="nucleotide sequence ID" value="NZ_JACRSV010000002.1"/>
</dbReference>
<dbReference type="Pfam" id="PF02878">
    <property type="entry name" value="PGM_PMM_I"/>
    <property type="match status" value="1"/>
</dbReference>
<comment type="similarity">
    <text evidence="1 9">Belongs to the phosphohexose mutase family.</text>
</comment>
<comment type="cofactor">
    <cofactor evidence="9">
        <name>Mg(2+)</name>
        <dbReference type="ChEBI" id="CHEBI:18420"/>
    </cofactor>
    <text evidence="9">Binds 1 Mg(2+) ion per subunit.</text>
</comment>
<dbReference type="GO" id="GO:0005975">
    <property type="term" value="P:carbohydrate metabolic process"/>
    <property type="evidence" value="ECO:0007669"/>
    <property type="project" value="InterPro"/>
</dbReference>
<feature type="domain" description="Alpha-D-phosphohexomutase C-terminal" evidence="10">
    <location>
        <begin position="375"/>
        <end position="441"/>
    </location>
</feature>
<dbReference type="GO" id="GO:0009252">
    <property type="term" value="P:peptidoglycan biosynthetic process"/>
    <property type="evidence" value="ECO:0007669"/>
    <property type="project" value="TreeGrafter"/>
</dbReference>
<dbReference type="InterPro" id="IPR006352">
    <property type="entry name" value="GlmM_bact"/>
</dbReference>
<comment type="caution">
    <text evidence="14">The sequence shown here is derived from an EMBL/GenBank/DDBJ whole genome shotgun (WGS) entry which is preliminary data.</text>
</comment>
<dbReference type="PANTHER" id="PTHR42946">
    <property type="entry name" value="PHOSPHOHEXOSE MUTASE"/>
    <property type="match status" value="1"/>
</dbReference>
<comment type="catalytic activity">
    <reaction evidence="6 9">
        <text>alpha-D-glucosamine 1-phosphate = D-glucosamine 6-phosphate</text>
        <dbReference type="Rhea" id="RHEA:23424"/>
        <dbReference type="ChEBI" id="CHEBI:58516"/>
        <dbReference type="ChEBI" id="CHEBI:58725"/>
        <dbReference type="EC" id="5.4.2.10"/>
    </reaction>
</comment>
<dbReference type="InterPro" id="IPR005841">
    <property type="entry name" value="Alpha-D-phosphohexomutase_SF"/>
</dbReference>
<keyword evidence="3 9" id="KW-0479">Metal-binding</keyword>
<evidence type="ECO:0000259" key="11">
    <source>
        <dbReference type="Pfam" id="PF02878"/>
    </source>
</evidence>
<dbReference type="SUPFAM" id="SSF55957">
    <property type="entry name" value="Phosphoglucomutase, C-terminal domain"/>
    <property type="match status" value="1"/>
</dbReference>
<dbReference type="Proteomes" id="UP000610760">
    <property type="component" value="Unassembled WGS sequence"/>
</dbReference>